<evidence type="ECO:0000313" key="1">
    <source>
        <dbReference type="EMBL" id="PJR09290.1"/>
    </source>
</evidence>
<dbReference type="EMBL" id="NJGD01000030">
    <property type="protein sequence ID" value="PJR09290.1"/>
    <property type="molecule type" value="Genomic_DNA"/>
</dbReference>
<protein>
    <submittedName>
        <fullName evidence="1">Uncharacterized protein</fullName>
    </submittedName>
</protein>
<reference evidence="1 2" key="1">
    <citation type="submission" date="2017-06" db="EMBL/GenBank/DDBJ databases">
        <title>Ensifer strains isolated from leguminous trees and herbs display diverse denitrification phenotypes with some acting as strong N2O sinks.</title>
        <authorList>
            <person name="Woliy K."/>
            <person name="Mania D."/>
            <person name="Bakken L.R."/>
            <person name="Frostegard A."/>
        </authorList>
    </citation>
    <scope>NUCLEOTIDE SEQUENCE [LARGE SCALE GENOMIC DNA]</scope>
    <source>
        <strain evidence="1 2">AC50a</strain>
    </source>
</reference>
<accession>A0A2J0YTJ3</accession>
<dbReference type="RefSeq" id="WP_100674854.1">
    <property type="nucleotide sequence ID" value="NZ_NJGD01000030.1"/>
</dbReference>
<name>A0A2J0YTJ3_RHIML</name>
<evidence type="ECO:0000313" key="2">
    <source>
        <dbReference type="Proteomes" id="UP000231987"/>
    </source>
</evidence>
<organism evidence="1 2">
    <name type="scientific">Rhizobium meliloti</name>
    <name type="common">Ensifer meliloti</name>
    <name type="synonym">Sinorhizobium meliloti</name>
    <dbReference type="NCBI Taxonomy" id="382"/>
    <lineage>
        <taxon>Bacteria</taxon>
        <taxon>Pseudomonadati</taxon>
        <taxon>Pseudomonadota</taxon>
        <taxon>Alphaproteobacteria</taxon>
        <taxon>Hyphomicrobiales</taxon>
        <taxon>Rhizobiaceae</taxon>
        <taxon>Sinorhizobium/Ensifer group</taxon>
        <taxon>Sinorhizobium</taxon>
    </lineage>
</organism>
<sequence>MEKSIFEVVTVHKVADTPTPGVYDLDLTLKINGVEERFEHYVSTPDDSIGANPAIRTWMKQHPDFPVQSYVPPTTEQVRASLPLLTTRQFRLGLVNNGFTSAQVAAAIETMQEGPEKEVAKIEWEYATTFNRAHPLIALIGAALGLSDEQIDAMWSTSADL</sequence>
<proteinExistence type="predicted"/>
<comment type="caution">
    <text evidence="1">The sequence shown here is derived from an EMBL/GenBank/DDBJ whole genome shotgun (WGS) entry which is preliminary data.</text>
</comment>
<gene>
    <name evidence="1" type="ORF">CEJ86_31130</name>
</gene>
<dbReference type="Proteomes" id="UP000231987">
    <property type="component" value="Unassembled WGS sequence"/>
</dbReference>
<dbReference type="AlphaFoldDB" id="A0A2J0YTJ3"/>